<keyword evidence="9" id="KW-1278">Translocase</keyword>
<dbReference type="Gene3D" id="3.40.50.1000">
    <property type="entry name" value="HAD superfamily/HAD-like"/>
    <property type="match status" value="1"/>
</dbReference>
<feature type="domain" description="P-type ATPase N-terminal" evidence="16">
    <location>
        <begin position="321"/>
        <end position="379"/>
    </location>
</feature>
<reference evidence="18 19" key="1">
    <citation type="submission" date="2024-01" db="EMBL/GenBank/DDBJ databases">
        <authorList>
            <person name="Allen C."/>
            <person name="Tagirdzhanova G."/>
        </authorList>
    </citation>
    <scope>NUCLEOTIDE SEQUENCE [LARGE SCALE GENOMIC DNA]</scope>
    <source>
        <strain evidence="18 19">CBS 573.63</strain>
    </source>
</reference>
<evidence type="ECO:0000256" key="7">
    <source>
        <dbReference type="ARBA" id="ARBA00022840"/>
    </source>
</evidence>
<feature type="region of interest" description="Disordered" evidence="14">
    <location>
        <begin position="819"/>
        <end position="870"/>
    </location>
</feature>
<name>A0ABP0DFY6_9PEZI</name>
<gene>
    <name evidence="18" type="primary">DNF3_1</name>
    <name evidence="18" type="ORF">SEPCBS57363_001880</name>
</gene>
<dbReference type="PANTHER" id="PTHR24092:SF174">
    <property type="entry name" value="PHOSPHOLIPID-TRANSPORTING ATPASE DNF3-RELATED"/>
    <property type="match status" value="1"/>
</dbReference>
<evidence type="ECO:0000256" key="2">
    <source>
        <dbReference type="ARBA" id="ARBA00008109"/>
    </source>
</evidence>
<evidence type="ECO:0000256" key="4">
    <source>
        <dbReference type="ARBA" id="ARBA00022692"/>
    </source>
</evidence>
<dbReference type="Pfam" id="PF16212">
    <property type="entry name" value="PhoLip_ATPase_C"/>
    <property type="match status" value="1"/>
</dbReference>
<evidence type="ECO:0000256" key="1">
    <source>
        <dbReference type="ARBA" id="ARBA00004141"/>
    </source>
</evidence>
<dbReference type="Pfam" id="PF13246">
    <property type="entry name" value="Cation_ATPase"/>
    <property type="match status" value="1"/>
</dbReference>
<dbReference type="InterPro" id="IPR023299">
    <property type="entry name" value="ATPase_P-typ_cyto_dom_N"/>
</dbReference>
<evidence type="ECO:0000256" key="15">
    <source>
        <dbReference type="SAM" id="Phobius"/>
    </source>
</evidence>
<feature type="region of interest" description="Disordered" evidence="14">
    <location>
        <begin position="1159"/>
        <end position="1191"/>
    </location>
</feature>
<feature type="transmembrane region" description="Helical" evidence="15">
    <location>
        <begin position="1652"/>
        <end position="1677"/>
    </location>
</feature>
<feature type="compositionally biased region" description="Polar residues" evidence="14">
    <location>
        <begin position="1160"/>
        <end position="1171"/>
    </location>
</feature>
<accession>A0ABP0DFY6</accession>
<evidence type="ECO:0000313" key="19">
    <source>
        <dbReference type="Proteomes" id="UP001642501"/>
    </source>
</evidence>
<dbReference type="InterPro" id="IPR001757">
    <property type="entry name" value="P_typ_ATPase"/>
</dbReference>
<dbReference type="NCBIfam" id="TIGR01652">
    <property type="entry name" value="ATPase-Plipid"/>
    <property type="match status" value="2"/>
</dbReference>
<keyword evidence="6" id="KW-0547">Nucleotide-binding</keyword>
<comment type="caution">
    <text evidence="18">The sequence shown here is derived from an EMBL/GenBank/DDBJ whole genome shotgun (WGS) entry which is preliminary data.</text>
</comment>
<feature type="region of interest" description="Disordered" evidence="14">
    <location>
        <begin position="22"/>
        <end position="202"/>
    </location>
</feature>
<dbReference type="InterPro" id="IPR018303">
    <property type="entry name" value="ATPase_P-typ_P_site"/>
</dbReference>
<evidence type="ECO:0000256" key="10">
    <source>
        <dbReference type="ARBA" id="ARBA00022989"/>
    </source>
</evidence>
<feature type="compositionally biased region" description="Polar residues" evidence="14">
    <location>
        <begin position="1862"/>
        <end position="1871"/>
    </location>
</feature>
<dbReference type="Gene3D" id="2.70.150.10">
    <property type="entry name" value="Calcium-transporting ATPase, cytoplasmic transduction domain A"/>
    <property type="match status" value="1"/>
</dbReference>
<dbReference type="InterPro" id="IPR023298">
    <property type="entry name" value="ATPase_P-typ_TM_dom_sf"/>
</dbReference>
<dbReference type="InterPro" id="IPR036412">
    <property type="entry name" value="HAD-like_sf"/>
</dbReference>
<feature type="compositionally biased region" description="Low complexity" evidence="14">
    <location>
        <begin position="41"/>
        <end position="96"/>
    </location>
</feature>
<organism evidence="18 19">
    <name type="scientific">Sporothrix epigloea</name>
    <dbReference type="NCBI Taxonomy" id="1892477"/>
    <lineage>
        <taxon>Eukaryota</taxon>
        <taxon>Fungi</taxon>
        <taxon>Dikarya</taxon>
        <taxon>Ascomycota</taxon>
        <taxon>Pezizomycotina</taxon>
        <taxon>Sordariomycetes</taxon>
        <taxon>Sordariomycetidae</taxon>
        <taxon>Ophiostomatales</taxon>
        <taxon>Ophiostomataceae</taxon>
        <taxon>Sporothrix</taxon>
    </lineage>
</organism>
<keyword evidence="11 15" id="KW-0472">Membrane</keyword>
<feature type="transmembrane region" description="Helical" evidence="15">
    <location>
        <begin position="1621"/>
        <end position="1640"/>
    </location>
</feature>
<evidence type="ECO:0000256" key="11">
    <source>
        <dbReference type="ARBA" id="ARBA00023136"/>
    </source>
</evidence>
<comment type="catalytic activity">
    <reaction evidence="12">
        <text>ATP + H2O + phospholipidSide 1 = ADP + phosphate + phospholipidSide 2.</text>
        <dbReference type="EC" id="7.6.2.1"/>
    </reaction>
</comment>
<comment type="subcellular location">
    <subcellularLocation>
        <location evidence="1">Membrane</location>
        <topology evidence="1">Multi-pass membrane protein</topology>
    </subcellularLocation>
</comment>
<feature type="compositionally biased region" description="Basic and acidic residues" evidence="14">
    <location>
        <begin position="847"/>
        <end position="857"/>
    </location>
</feature>
<evidence type="ECO:0000256" key="3">
    <source>
        <dbReference type="ARBA" id="ARBA00012189"/>
    </source>
</evidence>
<dbReference type="InterPro" id="IPR008250">
    <property type="entry name" value="ATPase_P-typ_transduc_dom_A_sf"/>
</dbReference>
<dbReference type="SUPFAM" id="SSF81665">
    <property type="entry name" value="Calcium ATPase, transmembrane domain M"/>
    <property type="match status" value="1"/>
</dbReference>
<feature type="transmembrane region" description="Helical" evidence="15">
    <location>
        <begin position="1540"/>
        <end position="1560"/>
    </location>
</feature>
<evidence type="ECO:0000256" key="5">
    <source>
        <dbReference type="ARBA" id="ARBA00022723"/>
    </source>
</evidence>
<feature type="transmembrane region" description="Helical" evidence="15">
    <location>
        <begin position="1590"/>
        <end position="1615"/>
    </location>
</feature>
<dbReference type="Pfam" id="PF16209">
    <property type="entry name" value="PhoLip_ATPase_N"/>
    <property type="match status" value="1"/>
</dbReference>
<keyword evidence="4 15" id="KW-0812">Transmembrane</keyword>
<dbReference type="SUPFAM" id="SSF81653">
    <property type="entry name" value="Calcium ATPase, transduction domain A"/>
    <property type="match status" value="1"/>
</dbReference>
<feature type="compositionally biased region" description="Basic residues" evidence="14">
    <location>
        <begin position="824"/>
        <end position="846"/>
    </location>
</feature>
<dbReference type="InterPro" id="IPR006539">
    <property type="entry name" value="P-type_ATPase_IV"/>
</dbReference>
<protein>
    <recommendedName>
        <fullName evidence="3">P-type phospholipid transporter</fullName>
        <ecNumber evidence="3">7.6.2.1</ecNumber>
    </recommendedName>
</protein>
<evidence type="ECO:0000256" key="6">
    <source>
        <dbReference type="ARBA" id="ARBA00022741"/>
    </source>
</evidence>
<feature type="transmembrane region" description="Helical" evidence="15">
    <location>
        <begin position="678"/>
        <end position="701"/>
    </location>
</feature>
<sequence>MARRRSDADEAATIEARIRFSEDILRDATLREPTTDERPHSQPQPQPSVTTSQQSQSIQPTLLSHHAPLSLSSSATARSPPSSSSASQPAPPSLRLNTDLYTIQSNIEGPPPPAEDRSRAANGAATSPSTRVMETKATRRKDDAHKTFTSPVKEKDISAPTLVSPQTRRRRPGINTDNSIEDGDESNQIQSPVANLPRRSGVSFVEPHRTSITRNRLGLNDADHFDIPVKATAILASDSTHAGDKSDTLAQYRDWLDRQRDRQRRWTTGPYRHFKSKTAGGYRKYVVEGLFRQRPLPPSVDGRHIPLDPGHTRTMPYTDERAGRPFISNFIRSSRYTIWNFLPKQLVFQFMKLANFYFLIISILQMIPGFSSTGTYTTIAPLLFFVAISMFKEGYDDYRRYRLDCVENRSTAWVLDPGHTLHAASKKAHGGGISSRNSSKKYANIDGFNLWKKANRSKSGAHETVLAADENDVSGVFVLSGNDNGVPLSVVPSASVTAECANFGEDDDNGDAVDAASAARMPWAALEWQDLRVGDIVRLRRDDPVPADVVVLHASGPNGIAYIETMALDGETNLKVKQACALLPEHCESLAGMAACSAEIVSEDPNLDLYNYEGRVIVKNEAMPLTLDQVVFRGSVVRNTAEVIGIVVNTGEECKIRMNAHRHKRAKAPAMQAKVNKIVVFLVVFVVLLSVGCSIGNGIWVSRYANSAWYLANANLPLSQILFAFIIMFNTLIPLSLYVSLEIIKLGQLYLLADTEMYDPDSDTPFVANTTTILENLGQVNYIFSDKTGTLTENKMRFRKLSVAGTAWLHDMDIARDEEERDKRRSRLLHRGKSSMRTRSNSRHRKSNVEGTRRQDHFSLPVPSASQAPSITSVGYTHMRNSTAIEFEAPRRSTSSIWRSTARPSRTQHERKTEDLIQYIRHRPHTAFSRKARHFILCIALCHTCIPETTANGQINFQAASPDELALVQAARDLGYLLINRPGQSIKLQFHQLDGSPVTETYQILDVIEFSSKRKRMSILIRMPDGRICVLCKGADSVILPRLRLSHMALAKASAVEQRASKRKSVEQERAMMRKSTTVSIGGGGGGGGGGNGGISTPRSSMNLIRAASMHQFRAMPRISIGKKSVDNYRRSAVFSGDVDGWLRCREREDLELVDDANHRTSMSNNGSHANNRGAVHGNGETSRRPVASTQQRQWSHDGSVAAEAAAIAAAAAESLYDDPYGGMVDEAIAINEGAVFERCFEHIDDFASEGLRTLLYAYRYVEDDEYRKWKTIFRDATTSLVCRQERIEAAADIIEHGFDLGGATAIEDKLQQGVPETVDKMRRANIKIWMLTGDKRETAINIAHAARICKPFSEIYVFDALVDQVHLQERIASTLVDVGRGMMPHSVVVIDGHTLSVVEAQEEMRILFYDLMARVDSVICCRASPSQKATLVKCIRQRVPSSMTLAIGDGANDIAMIQASHVGIGISGREGLQAARISDYSIAQFRFLQRLLLVHGRWNYSRTSKYILATFWKEMVFYLVQALYQRYNGYTGTSLYESTSLTVFNTLFTSLPVILLGILEKDLRADTLLAVPELYAYGQRSLGFCFRKYLGWTVLAVCEALIIFFILYAVYIGADFVSDTTLYAIGSLAFSVCVIFINIKMLALELHNQTMITAAGLLISVTGWFLWSILLSAAHSNKFGPYLVHDAFLHNFGRTATWWVTLIVTLAAVVVLELVVSSVRRWLFATDLDLMQQIEHDRDVRAVLHEHAVENGEAGGYEIAAVAGAGGGMRDADTPGRRSVVGDHLSFYHGRPSVGGVSVNKNSHNDGSVNHTTHNNGSLALPRNSFGGGRHTAQFHVPPPFSPPAVERDHPLSPFFAASPTVVTSPSKSKSAGAFTASPVEVRLTAPPLDE</sequence>
<feature type="region of interest" description="Disordered" evidence="14">
    <location>
        <begin position="1861"/>
        <end position="1892"/>
    </location>
</feature>
<evidence type="ECO:0000256" key="13">
    <source>
        <dbReference type="ARBA" id="ARBA00049128"/>
    </source>
</evidence>
<feature type="transmembrane region" description="Helical" evidence="15">
    <location>
        <begin position="721"/>
        <end position="741"/>
    </location>
</feature>
<evidence type="ECO:0000259" key="17">
    <source>
        <dbReference type="Pfam" id="PF16212"/>
    </source>
</evidence>
<dbReference type="EC" id="7.6.2.1" evidence="3"/>
<evidence type="ECO:0000256" key="12">
    <source>
        <dbReference type="ARBA" id="ARBA00034036"/>
    </source>
</evidence>
<dbReference type="Gene3D" id="3.40.1110.10">
    <property type="entry name" value="Calcium-transporting ATPase, cytoplasmic domain N"/>
    <property type="match status" value="2"/>
</dbReference>
<feature type="domain" description="P-type ATPase C-terminal" evidence="17">
    <location>
        <begin position="1476"/>
        <end position="1726"/>
    </location>
</feature>
<evidence type="ECO:0000256" key="9">
    <source>
        <dbReference type="ARBA" id="ARBA00022967"/>
    </source>
</evidence>
<evidence type="ECO:0000259" key="16">
    <source>
        <dbReference type="Pfam" id="PF16209"/>
    </source>
</evidence>
<keyword evidence="10 15" id="KW-1133">Transmembrane helix</keyword>
<dbReference type="EMBL" id="CAWUOM010000021">
    <property type="protein sequence ID" value="CAK7266012.1"/>
    <property type="molecule type" value="Genomic_DNA"/>
</dbReference>
<evidence type="ECO:0000256" key="8">
    <source>
        <dbReference type="ARBA" id="ARBA00022842"/>
    </source>
</evidence>
<dbReference type="PANTHER" id="PTHR24092">
    <property type="entry name" value="PROBABLE PHOSPHOLIPID-TRANSPORTING ATPASE"/>
    <property type="match status" value="1"/>
</dbReference>
<dbReference type="PROSITE" id="PS00154">
    <property type="entry name" value="ATPASE_E1_E2"/>
    <property type="match status" value="1"/>
</dbReference>
<keyword evidence="7" id="KW-0067">ATP-binding</keyword>
<keyword evidence="5" id="KW-0479">Metal-binding</keyword>
<evidence type="ECO:0000313" key="18">
    <source>
        <dbReference type="EMBL" id="CAK7266012.1"/>
    </source>
</evidence>
<feature type="compositionally biased region" description="Basic and acidic residues" evidence="14">
    <location>
        <begin position="22"/>
        <end position="40"/>
    </location>
</feature>
<proteinExistence type="inferred from homology"/>
<dbReference type="InterPro" id="IPR032630">
    <property type="entry name" value="P_typ_ATPase_c"/>
</dbReference>
<dbReference type="SUPFAM" id="SSF56784">
    <property type="entry name" value="HAD-like"/>
    <property type="match status" value="1"/>
</dbReference>
<dbReference type="SUPFAM" id="SSF81660">
    <property type="entry name" value="Metal cation-transporting ATPase, ATP-binding domain N"/>
    <property type="match status" value="1"/>
</dbReference>
<keyword evidence="8" id="KW-0460">Magnesium</keyword>
<evidence type="ECO:0000256" key="14">
    <source>
        <dbReference type="SAM" id="MobiDB-lite"/>
    </source>
</evidence>
<dbReference type="InterPro" id="IPR023214">
    <property type="entry name" value="HAD_sf"/>
</dbReference>
<feature type="transmembrane region" description="Helical" evidence="15">
    <location>
        <begin position="1697"/>
        <end position="1717"/>
    </location>
</feature>
<comment type="similarity">
    <text evidence="2">Belongs to the cation transport ATPase (P-type) (TC 3.A.3) family. Type IV subfamily.</text>
</comment>
<feature type="compositionally biased region" description="Basic and acidic residues" evidence="14">
    <location>
        <begin position="133"/>
        <end position="157"/>
    </location>
</feature>
<dbReference type="NCBIfam" id="TIGR01494">
    <property type="entry name" value="ATPase_P-type"/>
    <property type="match status" value="1"/>
</dbReference>
<dbReference type="InterPro" id="IPR032631">
    <property type="entry name" value="P-type_ATPase_N"/>
</dbReference>
<dbReference type="Proteomes" id="UP001642501">
    <property type="component" value="Unassembled WGS sequence"/>
</dbReference>
<comment type="catalytic activity">
    <reaction evidence="13">
        <text>a 1,2-diacyl-sn-glycero-3-phosphoethanolamine(out) + ATP + H2O = a 1,2-diacyl-sn-glycero-3-phosphoethanolamine(in) + ADP + phosphate + H(+)</text>
        <dbReference type="Rhea" id="RHEA:66132"/>
        <dbReference type="ChEBI" id="CHEBI:15377"/>
        <dbReference type="ChEBI" id="CHEBI:15378"/>
        <dbReference type="ChEBI" id="CHEBI:30616"/>
        <dbReference type="ChEBI" id="CHEBI:43474"/>
        <dbReference type="ChEBI" id="CHEBI:64612"/>
        <dbReference type="ChEBI" id="CHEBI:456216"/>
    </reaction>
    <physiologicalReaction direction="left-to-right" evidence="13">
        <dbReference type="Rhea" id="RHEA:66133"/>
    </physiologicalReaction>
</comment>
<keyword evidence="19" id="KW-1185">Reference proteome</keyword>